<accession>X0YJA2</accession>
<organism evidence="3">
    <name type="scientific">marine sediment metagenome</name>
    <dbReference type="NCBI Taxonomy" id="412755"/>
    <lineage>
        <taxon>unclassified sequences</taxon>
        <taxon>metagenomes</taxon>
        <taxon>ecological metagenomes</taxon>
    </lineage>
</organism>
<dbReference type="PANTHER" id="PTHR43831:SF1">
    <property type="entry name" value="ISOBUTYRYL-COA DEHYDROGENASE, MITOCHONDRIAL"/>
    <property type="match status" value="1"/>
</dbReference>
<dbReference type="Gene3D" id="1.20.140.10">
    <property type="entry name" value="Butyryl-CoA Dehydrogenase, subunit A, domain 3"/>
    <property type="match status" value="1"/>
</dbReference>
<dbReference type="EMBL" id="BARS01053096">
    <property type="protein sequence ID" value="GAG48658.1"/>
    <property type="molecule type" value="Genomic_DNA"/>
</dbReference>
<protein>
    <recommendedName>
        <fullName evidence="2">Acyl-CoA dehydrogenase/oxidase C-terminal domain-containing protein</fullName>
    </recommendedName>
</protein>
<dbReference type="SUPFAM" id="SSF47203">
    <property type="entry name" value="Acyl-CoA dehydrogenase C-terminal domain-like"/>
    <property type="match status" value="1"/>
</dbReference>
<evidence type="ECO:0000313" key="3">
    <source>
        <dbReference type="EMBL" id="GAG48658.1"/>
    </source>
</evidence>
<name>X0YJA2_9ZZZZ</name>
<dbReference type="PANTHER" id="PTHR43831">
    <property type="entry name" value="ISOBUTYRYL-COA DEHYDROGENASE"/>
    <property type="match status" value="1"/>
</dbReference>
<dbReference type="InterPro" id="IPR009075">
    <property type="entry name" value="AcylCo_DH/oxidase_C"/>
</dbReference>
<gene>
    <name evidence="3" type="ORF">S01H1_78847</name>
</gene>
<evidence type="ECO:0000259" key="2">
    <source>
        <dbReference type="Pfam" id="PF00441"/>
    </source>
</evidence>
<sequence length="68" mass="7431">QYSIAAKVYCTQAAFEVSSDAIQLHGGYGLAKEFLVEKLFRDARASMIEDGTNEVLTLAGARKVIDSY</sequence>
<dbReference type="InterPro" id="IPR036250">
    <property type="entry name" value="AcylCo_DH-like_C"/>
</dbReference>
<dbReference type="Pfam" id="PF00441">
    <property type="entry name" value="Acyl-CoA_dh_1"/>
    <property type="match status" value="1"/>
</dbReference>
<dbReference type="AlphaFoldDB" id="X0YJA2"/>
<keyword evidence="1" id="KW-0285">Flavoprotein</keyword>
<dbReference type="InterPro" id="IPR006089">
    <property type="entry name" value="Acyl-CoA_DH_CS"/>
</dbReference>
<dbReference type="PROSITE" id="PS00073">
    <property type="entry name" value="ACYL_COA_DH_2"/>
    <property type="match status" value="1"/>
</dbReference>
<comment type="caution">
    <text evidence="3">The sequence shown here is derived from an EMBL/GenBank/DDBJ whole genome shotgun (WGS) entry which is preliminary data.</text>
</comment>
<reference evidence="3" key="1">
    <citation type="journal article" date="2014" name="Front. Microbiol.">
        <title>High frequency of phylogenetically diverse reductive dehalogenase-homologous genes in deep subseafloor sedimentary metagenomes.</title>
        <authorList>
            <person name="Kawai M."/>
            <person name="Futagami T."/>
            <person name="Toyoda A."/>
            <person name="Takaki Y."/>
            <person name="Nishi S."/>
            <person name="Hori S."/>
            <person name="Arai W."/>
            <person name="Tsubouchi T."/>
            <person name="Morono Y."/>
            <person name="Uchiyama I."/>
            <person name="Ito T."/>
            <person name="Fujiyama A."/>
            <person name="Inagaki F."/>
            <person name="Takami H."/>
        </authorList>
    </citation>
    <scope>NUCLEOTIDE SEQUENCE</scope>
    <source>
        <strain evidence="3">Expedition CK06-06</strain>
    </source>
</reference>
<feature type="non-terminal residue" evidence="3">
    <location>
        <position position="1"/>
    </location>
</feature>
<evidence type="ECO:0000256" key="1">
    <source>
        <dbReference type="ARBA" id="ARBA00022630"/>
    </source>
</evidence>
<dbReference type="GO" id="GO:0003995">
    <property type="term" value="F:acyl-CoA dehydrogenase activity"/>
    <property type="evidence" value="ECO:0007669"/>
    <property type="project" value="InterPro"/>
</dbReference>
<feature type="domain" description="Acyl-CoA dehydrogenase/oxidase C-terminal" evidence="2">
    <location>
        <begin position="5"/>
        <end position="64"/>
    </location>
</feature>
<proteinExistence type="predicted"/>
<dbReference type="InterPro" id="IPR052547">
    <property type="entry name" value="Mito_Isobutyryl-CoADH"/>
</dbReference>